<dbReference type="NCBIfam" id="TIGR00530">
    <property type="entry name" value="AGP_acyltrn"/>
    <property type="match status" value="1"/>
</dbReference>
<evidence type="ECO:0000256" key="1">
    <source>
        <dbReference type="ARBA" id="ARBA00004728"/>
    </source>
</evidence>
<evidence type="ECO:0000256" key="3">
    <source>
        <dbReference type="ARBA" id="ARBA00022679"/>
    </source>
</evidence>
<evidence type="ECO:0000256" key="2">
    <source>
        <dbReference type="ARBA" id="ARBA00008655"/>
    </source>
</evidence>
<keyword evidence="5" id="KW-0594">Phospholipid biosynthesis</keyword>
<dbReference type="Pfam" id="PF01553">
    <property type="entry name" value="Acyltransferase"/>
    <property type="match status" value="1"/>
</dbReference>
<dbReference type="CDD" id="cd07989">
    <property type="entry name" value="LPLAT_AGPAT-like"/>
    <property type="match status" value="1"/>
</dbReference>
<feature type="domain" description="Phospholipid/glycerol acyltransferase" evidence="7">
    <location>
        <begin position="90"/>
        <end position="207"/>
    </location>
</feature>
<dbReference type="PANTHER" id="PTHR10434">
    <property type="entry name" value="1-ACYL-SN-GLYCEROL-3-PHOSPHATE ACYLTRANSFERASE"/>
    <property type="match status" value="1"/>
</dbReference>
<comment type="similarity">
    <text evidence="2 5">Belongs to the 1-acyl-sn-glycerol-3-phosphate acyltransferase family.</text>
</comment>
<evidence type="ECO:0000259" key="7">
    <source>
        <dbReference type="SMART" id="SM00563"/>
    </source>
</evidence>
<comment type="pathway">
    <text evidence="1">Phospholipid metabolism; CDP-diacylglycerol biosynthesis; CDP-diacylglycerol from sn-glycerol 3-phosphate: step 2/3.</text>
</comment>
<keyword evidence="8" id="KW-1185">Reference proteome</keyword>
<dbReference type="InterPro" id="IPR004552">
    <property type="entry name" value="AGP_acyltrans"/>
</dbReference>
<keyword evidence="5" id="KW-1208">Phospholipid metabolism</keyword>
<name>A0ABM1M3C3_NICVS</name>
<keyword evidence="6" id="KW-0472">Membrane</keyword>
<accession>A0ABM1M3C3</accession>
<keyword evidence="4 5" id="KW-0012">Acyltransferase</keyword>
<dbReference type="GeneID" id="108557167"/>
<keyword evidence="6" id="KW-1133">Transmembrane helix</keyword>
<feature type="transmembrane region" description="Helical" evidence="6">
    <location>
        <begin position="123"/>
        <end position="141"/>
    </location>
</feature>
<keyword evidence="3 5" id="KW-0808">Transferase</keyword>
<protein>
    <recommendedName>
        <fullName evidence="5">1-acyl-sn-glycerol-3-phosphate acyltransferase</fullName>
        <ecNumber evidence="5">2.3.1.51</ecNumber>
    </recommendedName>
</protein>
<organism evidence="8 9">
    <name type="scientific">Nicrophorus vespilloides</name>
    <name type="common">Boreal carrion beetle</name>
    <dbReference type="NCBI Taxonomy" id="110193"/>
    <lineage>
        <taxon>Eukaryota</taxon>
        <taxon>Metazoa</taxon>
        <taxon>Ecdysozoa</taxon>
        <taxon>Arthropoda</taxon>
        <taxon>Hexapoda</taxon>
        <taxon>Insecta</taxon>
        <taxon>Pterygota</taxon>
        <taxon>Neoptera</taxon>
        <taxon>Endopterygota</taxon>
        <taxon>Coleoptera</taxon>
        <taxon>Polyphaga</taxon>
        <taxon>Staphyliniformia</taxon>
        <taxon>Silphidae</taxon>
        <taxon>Nicrophorinae</taxon>
        <taxon>Nicrophorus</taxon>
    </lineage>
</organism>
<evidence type="ECO:0000256" key="4">
    <source>
        <dbReference type="ARBA" id="ARBA00023315"/>
    </source>
</evidence>
<dbReference type="EC" id="2.3.1.51" evidence="5"/>
<reference evidence="9" key="1">
    <citation type="submission" date="2025-08" db="UniProtKB">
        <authorList>
            <consortium name="RefSeq"/>
        </authorList>
    </citation>
    <scope>IDENTIFICATION</scope>
    <source>
        <tissue evidence="9">Whole Larva</tissue>
    </source>
</reference>
<dbReference type="InterPro" id="IPR002123">
    <property type="entry name" value="Plipid/glycerol_acylTrfase"/>
</dbReference>
<dbReference type="SUPFAM" id="SSF69593">
    <property type="entry name" value="Glycerol-3-phosphate (1)-acyltransferase"/>
    <property type="match status" value="1"/>
</dbReference>
<proteinExistence type="inferred from homology"/>
<evidence type="ECO:0000256" key="5">
    <source>
        <dbReference type="RuleBase" id="RU361267"/>
    </source>
</evidence>
<dbReference type="PANTHER" id="PTHR10434:SF11">
    <property type="entry name" value="1-ACYL-SN-GLYCEROL-3-PHOSPHATE ACYLTRANSFERASE"/>
    <property type="match status" value="1"/>
</dbReference>
<keyword evidence="5" id="KW-0443">Lipid metabolism</keyword>
<dbReference type="RefSeq" id="XP_017769073.1">
    <property type="nucleotide sequence ID" value="XM_017913584.1"/>
</dbReference>
<sequence>MWLYVFLAVVAALFYLSKTNTKVNFMLKYIYCFTVVICVGIVFIPIFLLRPKNVANLLMGAYVARTVIPPVIGVKWAVHGMEHLKEDRAAVIVANHQSSLDLLGMYEVWPMMKKCTAVAKRELLYFLPFGFASWLGGVIFINRMNGEKSREAINSAGDVVKEKKLKIWLFPEGTRRNTGEIHEFKKGAFHLAISAQIPVIPVVFSRYYFIDEKKKFFRDGQVAITALEAIPTAGMTAKDVDKLIEMTRKVMVEAYDKANKQYCPAEAIRSSTK</sequence>
<comment type="domain">
    <text evidence="5">The HXXXXD motif is essential for acyltransferase activity and may constitute the binding site for the phosphate moiety of the glycerol-3-phosphate.</text>
</comment>
<evidence type="ECO:0000313" key="9">
    <source>
        <dbReference type="RefSeq" id="XP_017769073.1"/>
    </source>
</evidence>
<evidence type="ECO:0000313" key="8">
    <source>
        <dbReference type="Proteomes" id="UP000695000"/>
    </source>
</evidence>
<dbReference type="Proteomes" id="UP000695000">
    <property type="component" value="Unplaced"/>
</dbReference>
<evidence type="ECO:0000256" key="6">
    <source>
        <dbReference type="SAM" id="Phobius"/>
    </source>
</evidence>
<comment type="catalytic activity">
    <reaction evidence="5">
        <text>a 1-acyl-sn-glycero-3-phosphate + an acyl-CoA = a 1,2-diacyl-sn-glycero-3-phosphate + CoA</text>
        <dbReference type="Rhea" id="RHEA:19709"/>
        <dbReference type="ChEBI" id="CHEBI:57287"/>
        <dbReference type="ChEBI" id="CHEBI:57970"/>
        <dbReference type="ChEBI" id="CHEBI:58342"/>
        <dbReference type="ChEBI" id="CHEBI:58608"/>
        <dbReference type="EC" id="2.3.1.51"/>
    </reaction>
</comment>
<feature type="transmembrane region" description="Helical" evidence="6">
    <location>
        <begin position="188"/>
        <end position="209"/>
    </location>
</feature>
<gene>
    <name evidence="9" type="primary">LOC108557167</name>
</gene>
<dbReference type="SMART" id="SM00563">
    <property type="entry name" value="PlsC"/>
    <property type="match status" value="1"/>
</dbReference>
<feature type="transmembrane region" description="Helical" evidence="6">
    <location>
        <begin position="29"/>
        <end position="49"/>
    </location>
</feature>
<keyword evidence="6" id="KW-0812">Transmembrane</keyword>
<keyword evidence="5" id="KW-0444">Lipid biosynthesis</keyword>